<keyword evidence="1" id="KW-1133">Transmembrane helix</keyword>
<protein>
    <submittedName>
        <fullName evidence="2">(rape) hypothetical protein</fullName>
    </submittedName>
</protein>
<gene>
    <name evidence="2" type="ORF">DARMORV10_A08P05600.1</name>
</gene>
<dbReference type="Proteomes" id="UP001295469">
    <property type="component" value="Chromosome A08"/>
</dbReference>
<accession>A0A816ZLR3</accession>
<sequence>MQVEVFSSGFSLLYRWWLADMVPSVGHCKAACGRSQSIGVALWASQYLPSVVSCIIKDSESIWQCFSLGQAFLLLVSCVLVLIVEVPCLTIVACSFSLVFRFFLFLSATSTLCNCCQNSKTLV</sequence>
<evidence type="ECO:0000256" key="1">
    <source>
        <dbReference type="SAM" id="Phobius"/>
    </source>
</evidence>
<feature type="transmembrane region" description="Helical" evidence="1">
    <location>
        <begin position="71"/>
        <end position="100"/>
    </location>
</feature>
<organism evidence="2">
    <name type="scientific">Brassica napus</name>
    <name type="common">Rape</name>
    <dbReference type="NCBI Taxonomy" id="3708"/>
    <lineage>
        <taxon>Eukaryota</taxon>
        <taxon>Viridiplantae</taxon>
        <taxon>Streptophyta</taxon>
        <taxon>Embryophyta</taxon>
        <taxon>Tracheophyta</taxon>
        <taxon>Spermatophyta</taxon>
        <taxon>Magnoliopsida</taxon>
        <taxon>eudicotyledons</taxon>
        <taxon>Gunneridae</taxon>
        <taxon>Pentapetalae</taxon>
        <taxon>rosids</taxon>
        <taxon>malvids</taxon>
        <taxon>Brassicales</taxon>
        <taxon>Brassicaceae</taxon>
        <taxon>Brassiceae</taxon>
        <taxon>Brassica</taxon>
    </lineage>
</organism>
<dbReference type="AlphaFoldDB" id="A0A816ZLR3"/>
<name>A0A816ZLR3_BRANA</name>
<evidence type="ECO:0000313" key="2">
    <source>
        <dbReference type="EMBL" id="CAF2220255.1"/>
    </source>
</evidence>
<dbReference type="EMBL" id="HG994362">
    <property type="protein sequence ID" value="CAF2220255.1"/>
    <property type="molecule type" value="Genomic_DNA"/>
</dbReference>
<proteinExistence type="predicted"/>
<reference evidence="2" key="1">
    <citation type="submission" date="2021-01" db="EMBL/GenBank/DDBJ databases">
        <authorList>
            <consortium name="Genoscope - CEA"/>
            <person name="William W."/>
        </authorList>
    </citation>
    <scope>NUCLEOTIDE SEQUENCE</scope>
</reference>
<keyword evidence="1" id="KW-0812">Transmembrane</keyword>
<keyword evidence="1" id="KW-0472">Membrane</keyword>